<keyword evidence="6" id="KW-0539">Nucleus</keyword>
<sequence length="445" mass="49021">MARENNIPNTLFSSGLSVLLVLIFPSSFNKSLHANRMDEEFRRLNALTHTPEPISDLHKKCNPTATTTSMAASATTTTTNKRSLREASGTMRYRGVRRRPWGRYAAEIRDPQSKERRWLGTFDTAEEAACAYDCAARAMRGLKARTNFVYPTPPPMSATDHLLPPFNYPKQSPPSIKTPHGRQFGSAPGWSPLSNPRDTDSLAGSAPQRHSSLNMLLLRDLLNSSTNPSLVSSPQGLDDHFPYINGSSSSTSAFSGCSLLNPSCNSDVADTYVGPSSMSMPLIDNNLSYNTTGVSNRVTTPRIDDSEFFPTESSDSGLLEAVIHRFFPKPSSKKYDCPKTQTCTVETIPPQIDHGVSFPQSLDAMRKGLKNENFSYSFDQYQGVPQPFENLNGIKTEALGPRPTMPFGYEMPAVNLQVAGTESMMDDFLQYPELFSAFAARVQNA</sequence>
<keyword evidence="9" id="KW-1185">Reference proteome</keyword>
<evidence type="ECO:0000256" key="5">
    <source>
        <dbReference type="ARBA" id="ARBA00023163"/>
    </source>
</evidence>
<dbReference type="PRINTS" id="PR00367">
    <property type="entry name" value="ETHRSPELEMNT"/>
</dbReference>
<dbReference type="PROSITE" id="PS51032">
    <property type="entry name" value="AP2_ERF"/>
    <property type="match status" value="1"/>
</dbReference>
<dbReference type="FunCoup" id="A0A2I4EHX6">
    <property type="interactions" value="17"/>
</dbReference>
<dbReference type="InParanoid" id="A0A2I4EHX6"/>
<dbReference type="Pfam" id="PF00847">
    <property type="entry name" value="AP2"/>
    <property type="match status" value="1"/>
</dbReference>
<keyword evidence="2" id="KW-0936">Ethylene signaling pathway</keyword>
<evidence type="ECO:0000256" key="7">
    <source>
        <dbReference type="SAM" id="MobiDB-lite"/>
    </source>
</evidence>
<keyword evidence="4" id="KW-0238">DNA-binding</keyword>
<dbReference type="SMART" id="SM00380">
    <property type="entry name" value="AP2"/>
    <property type="match status" value="1"/>
</dbReference>
<name>A0A2I4EHX6_JUGRE</name>
<dbReference type="Gene3D" id="3.30.730.10">
    <property type="entry name" value="AP2/ERF domain"/>
    <property type="match status" value="1"/>
</dbReference>
<dbReference type="CDD" id="cd00018">
    <property type="entry name" value="AP2"/>
    <property type="match status" value="1"/>
</dbReference>
<evidence type="ECO:0000256" key="2">
    <source>
        <dbReference type="ARBA" id="ARBA00022745"/>
    </source>
</evidence>
<dbReference type="PANTHER" id="PTHR31677">
    <property type="entry name" value="AP2 DOMAIN CLASS TRANSCRIPTION FACTOR"/>
    <property type="match status" value="1"/>
</dbReference>
<evidence type="ECO:0000256" key="3">
    <source>
        <dbReference type="ARBA" id="ARBA00023015"/>
    </source>
</evidence>
<dbReference type="Proteomes" id="UP000235220">
    <property type="component" value="Chromosome 13"/>
</dbReference>
<feature type="region of interest" description="Disordered" evidence="7">
    <location>
        <begin position="166"/>
        <end position="208"/>
    </location>
</feature>
<dbReference type="GO" id="GO:0009873">
    <property type="term" value="P:ethylene-activated signaling pathway"/>
    <property type="evidence" value="ECO:0007669"/>
    <property type="project" value="UniProtKB-KW"/>
</dbReference>
<dbReference type="STRING" id="51240.A0A2I4EHX6"/>
<keyword evidence="5" id="KW-0804">Transcription</keyword>
<dbReference type="InterPro" id="IPR016177">
    <property type="entry name" value="DNA-bd_dom_sf"/>
</dbReference>
<comment type="subcellular location">
    <subcellularLocation>
        <location evidence="1">Nucleus</location>
    </subcellularLocation>
</comment>
<dbReference type="GO" id="GO:0003677">
    <property type="term" value="F:DNA binding"/>
    <property type="evidence" value="ECO:0007669"/>
    <property type="project" value="UniProtKB-KW"/>
</dbReference>
<dbReference type="RefSeq" id="XP_018818994.2">
    <property type="nucleotide sequence ID" value="XM_018963449.2"/>
</dbReference>
<accession>A0A2I4EHX6</accession>
<dbReference type="FunFam" id="3.30.730.10:FF:000001">
    <property type="entry name" value="Ethylene-responsive transcription factor 2"/>
    <property type="match status" value="1"/>
</dbReference>
<evidence type="ECO:0000313" key="10">
    <source>
        <dbReference type="RefSeq" id="XP_018818994.2"/>
    </source>
</evidence>
<reference evidence="10" key="1">
    <citation type="submission" date="2025-08" db="UniProtKB">
        <authorList>
            <consortium name="RefSeq"/>
        </authorList>
    </citation>
    <scope>IDENTIFICATION</scope>
    <source>
        <tissue evidence="10">Leaves</tissue>
    </source>
</reference>
<dbReference type="GeneID" id="108989730"/>
<dbReference type="InterPro" id="IPR036955">
    <property type="entry name" value="AP2/ERF_dom_sf"/>
</dbReference>
<evidence type="ECO:0000313" key="9">
    <source>
        <dbReference type="Proteomes" id="UP000235220"/>
    </source>
</evidence>
<dbReference type="GO" id="GO:0005634">
    <property type="term" value="C:nucleus"/>
    <property type="evidence" value="ECO:0007669"/>
    <property type="project" value="UniProtKB-SubCell"/>
</dbReference>
<dbReference type="InterPro" id="IPR001471">
    <property type="entry name" value="AP2/ERF_dom"/>
</dbReference>
<feature type="domain" description="AP2/ERF" evidence="8">
    <location>
        <begin position="92"/>
        <end position="149"/>
    </location>
</feature>
<dbReference type="OrthoDB" id="1902708at2759"/>
<evidence type="ECO:0000256" key="4">
    <source>
        <dbReference type="ARBA" id="ARBA00023125"/>
    </source>
</evidence>
<proteinExistence type="predicted"/>
<dbReference type="KEGG" id="jre:108989730"/>
<dbReference type="GO" id="GO:0003700">
    <property type="term" value="F:DNA-binding transcription factor activity"/>
    <property type="evidence" value="ECO:0007669"/>
    <property type="project" value="InterPro"/>
</dbReference>
<keyword evidence="3" id="KW-0805">Transcription regulation</keyword>
<protein>
    <submittedName>
        <fullName evidence="10">Ethylene-responsive transcription factor ESR2-like</fullName>
    </submittedName>
</protein>
<dbReference type="PANTHER" id="PTHR31677:SF146">
    <property type="entry name" value="ETHYLENE-RESPONSIVE TRANSCRIPTION FACTOR ESR2"/>
    <property type="match status" value="1"/>
</dbReference>
<gene>
    <name evidence="10" type="primary">LOC108989730</name>
</gene>
<dbReference type="SUPFAM" id="SSF54171">
    <property type="entry name" value="DNA-binding domain"/>
    <property type="match status" value="1"/>
</dbReference>
<evidence type="ECO:0000256" key="6">
    <source>
        <dbReference type="ARBA" id="ARBA00023242"/>
    </source>
</evidence>
<dbReference type="AlphaFoldDB" id="A0A2I4EHX6"/>
<organism evidence="9 10">
    <name type="scientific">Juglans regia</name>
    <name type="common">English walnut</name>
    <dbReference type="NCBI Taxonomy" id="51240"/>
    <lineage>
        <taxon>Eukaryota</taxon>
        <taxon>Viridiplantae</taxon>
        <taxon>Streptophyta</taxon>
        <taxon>Embryophyta</taxon>
        <taxon>Tracheophyta</taxon>
        <taxon>Spermatophyta</taxon>
        <taxon>Magnoliopsida</taxon>
        <taxon>eudicotyledons</taxon>
        <taxon>Gunneridae</taxon>
        <taxon>Pentapetalae</taxon>
        <taxon>rosids</taxon>
        <taxon>fabids</taxon>
        <taxon>Fagales</taxon>
        <taxon>Juglandaceae</taxon>
        <taxon>Juglans</taxon>
    </lineage>
</organism>
<evidence type="ECO:0000256" key="1">
    <source>
        <dbReference type="ARBA" id="ARBA00004123"/>
    </source>
</evidence>
<evidence type="ECO:0000259" key="8">
    <source>
        <dbReference type="PROSITE" id="PS51032"/>
    </source>
</evidence>